<dbReference type="InterPro" id="IPR021413">
    <property type="entry name" value="DUF3053"/>
</dbReference>
<comment type="caution">
    <text evidence="1">The sequence shown here is derived from an EMBL/GenBank/DDBJ whole genome shotgun (WGS) entry which is preliminary data.</text>
</comment>
<name>A0A2C6CNI1_9GAMM</name>
<proteinExistence type="predicted"/>
<accession>A0A2C6CNI1</accession>
<protein>
    <submittedName>
        <fullName evidence="1">DUF3053 domain-containing protein</fullName>
    </submittedName>
</protein>
<keyword evidence="2" id="KW-1185">Reference proteome</keyword>
<organism evidence="1 2">
    <name type="scientific">Budvicia aquatica</name>
    <dbReference type="NCBI Taxonomy" id="82979"/>
    <lineage>
        <taxon>Bacteria</taxon>
        <taxon>Pseudomonadati</taxon>
        <taxon>Pseudomonadota</taxon>
        <taxon>Gammaproteobacteria</taxon>
        <taxon>Enterobacterales</taxon>
        <taxon>Budviciaceae</taxon>
        <taxon>Budvicia</taxon>
    </lineage>
</organism>
<dbReference type="OrthoDB" id="8821151at2"/>
<gene>
    <name evidence="1" type="ORF">CRN84_02115</name>
</gene>
<dbReference type="STRING" id="1111728.GCA_000427805_02732"/>
<evidence type="ECO:0000313" key="1">
    <source>
        <dbReference type="EMBL" id="PHI28219.1"/>
    </source>
</evidence>
<dbReference type="EMBL" id="PDDX01000001">
    <property type="protein sequence ID" value="PHI28219.1"/>
    <property type="molecule type" value="Genomic_DNA"/>
</dbReference>
<evidence type="ECO:0000313" key="2">
    <source>
        <dbReference type="Proteomes" id="UP000224974"/>
    </source>
</evidence>
<sequence length="249" mass="27956">MDLVNLTFGVSMFLTSKKVWARFLAPLFVLGLVFQLAGCGDNEPEQRKAFTEYLQTSIINGTKVKLPALTEEQKKAFGNYTKDYELLTGFSDQLNTAFSESMQSSMNELRSLNSMKAMVDGREKVEKAQTEVKAVQTKLDEIIKKTADSYAALKQPDDLKAVYAQAYGKIVTQQGDLAKQTLVLLDSTFDDILKISDFLKAQGDKIEYQGQVVQFTEQDALDKFNEMNKSLQNNQQQLMAVAQKIAQLM</sequence>
<dbReference type="AlphaFoldDB" id="A0A2C6CNI1"/>
<reference evidence="2" key="1">
    <citation type="submission" date="2017-09" db="EMBL/GenBank/DDBJ databases">
        <title>FDA dAtabase for Regulatory Grade micrObial Sequences (FDA-ARGOS): Supporting development and validation of Infectious Disease Dx tests.</title>
        <authorList>
            <person name="Minogue T."/>
            <person name="Wolcott M."/>
            <person name="Wasieloski L."/>
            <person name="Aguilar W."/>
            <person name="Moore D."/>
            <person name="Tallon L."/>
            <person name="Sadzewicz L."/>
            <person name="Ott S."/>
            <person name="Zhao X."/>
            <person name="Nagaraj S."/>
            <person name="Vavikolanu K."/>
            <person name="Aluvathingal J."/>
            <person name="Nadendla S."/>
            <person name="Sichtig H."/>
        </authorList>
    </citation>
    <scope>NUCLEOTIDE SEQUENCE [LARGE SCALE GENOMIC DNA]</scope>
    <source>
        <strain evidence="2">FDAARGOS_387</strain>
    </source>
</reference>
<dbReference type="Pfam" id="PF11254">
    <property type="entry name" value="DUF3053"/>
    <property type="match status" value="1"/>
</dbReference>
<dbReference type="Proteomes" id="UP000224974">
    <property type="component" value="Unassembled WGS sequence"/>
</dbReference>